<sequence length="238" mass="27035">MHELGVTDEKEFTNWLKEEEMYLKGLQNAHPQAKDDTHKVERACQHLLEKQSLELEWVQDLERSLNIPPGECWTVKLLKWAENEQLSITYEADETKPRVQDEKAHREGIKGKITSNTNSTYAVQCHHCLPQSTEAFIGMGPGCRDMSGQKWVTPAGQKVMDHYFKICCDISVGVIGGQQAGFGLEHQDTNPMDMDFNYTSHGTNINTCSEESDDEDQEKEVQEGVQAILHISADEIRK</sequence>
<dbReference type="EMBL" id="JAUEPU010000019">
    <property type="protein sequence ID" value="KAK0495102.1"/>
    <property type="molecule type" value="Genomic_DNA"/>
</dbReference>
<organism evidence="1 2">
    <name type="scientific">Armillaria luteobubalina</name>
    <dbReference type="NCBI Taxonomy" id="153913"/>
    <lineage>
        <taxon>Eukaryota</taxon>
        <taxon>Fungi</taxon>
        <taxon>Dikarya</taxon>
        <taxon>Basidiomycota</taxon>
        <taxon>Agaricomycotina</taxon>
        <taxon>Agaricomycetes</taxon>
        <taxon>Agaricomycetidae</taxon>
        <taxon>Agaricales</taxon>
        <taxon>Marasmiineae</taxon>
        <taxon>Physalacriaceae</taxon>
        <taxon>Armillaria</taxon>
    </lineage>
</organism>
<protein>
    <submittedName>
        <fullName evidence="1">Uncharacterized protein</fullName>
    </submittedName>
</protein>
<dbReference type="Proteomes" id="UP001175228">
    <property type="component" value="Unassembled WGS sequence"/>
</dbReference>
<comment type="caution">
    <text evidence="1">The sequence shown here is derived from an EMBL/GenBank/DDBJ whole genome shotgun (WGS) entry which is preliminary data.</text>
</comment>
<accession>A0AA39UM74</accession>
<proteinExistence type="predicted"/>
<dbReference type="AlphaFoldDB" id="A0AA39UM74"/>
<keyword evidence="2" id="KW-1185">Reference proteome</keyword>
<reference evidence="1" key="1">
    <citation type="submission" date="2023-06" db="EMBL/GenBank/DDBJ databases">
        <authorList>
            <consortium name="Lawrence Berkeley National Laboratory"/>
            <person name="Ahrendt S."/>
            <person name="Sahu N."/>
            <person name="Indic B."/>
            <person name="Wong-Bajracharya J."/>
            <person name="Merenyi Z."/>
            <person name="Ke H.-M."/>
            <person name="Monk M."/>
            <person name="Kocsube S."/>
            <person name="Drula E."/>
            <person name="Lipzen A."/>
            <person name="Balint B."/>
            <person name="Henrissat B."/>
            <person name="Andreopoulos B."/>
            <person name="Martin F.M."/>
            <person name="Harder C.B."/>
            <person name="Rigling D."/>
            <person name="Ford K.L."/>
            <person name="Foster G.D."/>
            <person name="Pangilinan J."/>
            <person name="Papanicolaou A."/>
            <person name="Barry K."/>
            <person name="LaButti K."/>
            <person name="Viragh M."/>
            <person name="Koriabine M."/>
            <person name="Yan M."/>
            <person name="Riley R."/>
            <person name="Champramary S."/>
            <person name="Plett K.L."/>
            <person name="Tsai I.J."/>
            <person name="Slot J."/>
            <person name="Sipos G."/>
            <person name="Plett J."/>
            <person name="Nagy L.G."/>
            <person name="Grigoriev I.V."/>
        </authorList>
    </citation>
    <scope>NUCLEOTIDE SEQUENCE</scope>
    <source>
        <strain evidence="1">HWK02</strain>
    </source>
</reference>
<name>A0AA39UM74_9AGAR</name>
<evidence type="ECO:0000313" key="1">
    <source>
        <dbReference type="EMBL" id="KAK0495102.1"/>
    </source>
</evidence>
<gene>
    <name evidence="1" type="ORF">EDD18DRAFT_1106932</name>
</gene>
<evidence type="ECO:0000313" key="2">
    <source>
        <dbReference type="Proteomes" id="UP001175228"/>
    </source>
</evidence>